<dbReference type="Pfam" id="PF00126">
    <property type="entry name" value="HTH_1"/>
    <property type="match status" value="1"/>
</dbReference>
<comment type="caution">
    <text evidence="6">The sequence shown here is derived from an EMBL/GenBank/DDBJ whole genome shotgun (WGS) entry which is preliminary data.</text>
</comment>
<evidence type="ECO:0000313" key="7">
    <source>
        <dbReference type="Proteomes" id="UP000609121"/>
    </source>
</evidence>
<dbReference type="Proteomes" id="UP000609121">
    <property type="component" value="Unassembled WGS sequence"/>
</dbReference>
<evidence type="ECO:0000256" key="2">
    <source>
        <dbReference type="ARBA" id="ARBA00023015"/>
    </source>
</evidence>
<evidence type="ECO:0000313" key="6">
    <source>
        <dbReference type="EMBL" id="MBE3638981.1"/>
    </source>
</evidence>
<dbReference type="GO" id="GO:0003700">
    <property type="term" value="F:DNA-binding transcription factor activity"/>
    <property type="evidence" value="ECO:0007669"/>
    <property type="project" value="InterPro"/>
</dbReference>
<comment type="similarity">
    <text evidence="1">Belongs to the LysR transcriptional regulatory family.</text>
</comment>
<proteinExistence type="inferred from homology"/>
<protein>
    <submittedName>
        <fullName evidence="6">LysR family transcriptional regulator</fullName>
    </submittedName>
</protein>
<dbReference type="AlphaFoldDB" id="A0A8J6ZA83"/>
<dbReference type="PANTHER" id="PTHR30537">
    <property type="entry name" value="HTH-TYPE TRANSCRIPTIONAL REGULATOR"/>
    <property type="match status" value="1"/>
</dbReference>
<dbReference type="CDD" id="cd08422">
    <property type="entry name" value="PBP2_CrgA_like"/>
    <property type="match status" value="1"/>
</dbReference>
<sequence>MDRLSEMEAFAAVVDQGGFTGAAQKLGISKSAVSKHVSSLETRLGTRLLNRTTRRVDPTDIGLVYYDRARSVLSAALQADAAVQGMQAEPTGTLQILAPSDYGACVLAPLVSEYLALNQGVDVNLVLDHDLAEATRSDIDLSVQLGSRPDNALRSYRLDTVTRILVASPRYLERHGRVARIEDLAQHRLLHQLDTGGDPSWTLTSASGEQRVLRARGRLASNSAACLKDSAMADMGIAFLPDFLVADALESGELLPAMPSLPTQTAPLYIAHAPSQGSLPRVRSFVQFLTEHYRDSQPIEFDRAIA</sequence>
<keyword evidence="7" id="KW-1185">Reference proteome</keyword>
<organism evidence="6 7">
    <name type="scientific">Mangrovicoccus algicola</name>
    <dbReference type="NCBI Taxonomy" id="2771008"/>
    <lineage>
        <taxon>Bacteria</taxon>
        <taxon>Pseudomonadati</taxon>
        <taxon>Pseudomonadota</taxon>
        <taxon>Alphaproteobacteria</taxon>
        <taxon>Rhodobacterales</taxon>
        <taxon>Paracoccaceae</taxon>
        <taxon>Mangrovicoccus</taxon>
    </lineage>
</organism>
<dbReference type="InterPro" id="IPR036390">
    <property type="entry name" value="WH_DNA-bd_sf"/>
</dbReference>
<dbReference type="GO" id="GO:0043565">
    <property type="term" value="F:sequence-specific DNA binding"/>
    <property type="evidence" value="ECO:0007669"/>
    <property type="project" value="TreeGrafter"/>
</dbReference>
<keyword evidence="3" id="KW-0238">DNA-binding</keyword>
<dbReference type="Pfam" id="PF03466">
    <property type="entry name" value="LysR_substrate"/>
    <property type="match status" value="1"/>
</dbReference>
<evidence type="ECO:0000259" key="5">
    <source>
        <dbReference type="PROSITE" id="PS50931"/>
    </source>
</evidence>
<evidence type="ECO:0000256" key="4">
    <source>
        <dbReference type="ARBA" id="ARBA00023163"/>
    </source>
</evidence>
<dbReference type="InterPro" id="IPR000847">
    <property type="entry name" value="LysR_HTH_N"/>
</dbReference>
<dbReference type="Gene3D" id="3.40.190.290">
    <property type="match status" value="1"/>
</dbReference>
<dbReference type="SUPFAM" id="SSF46785">
    <property type="entry name" value="Winged helix' DNA-binding domain"/>
    <property type="match status" value="1"/>
</dbReference>
<evidence type="ECO:0000256" key="3">
    <source>
        <dbReference type="ARBA" id="ARBA00023125"/>
    </source>
</evidence>
<feature type="domain" description="HTH lysR-type" evidence="5">
    <location>
        <begin position="1"/>
        <end position="59"/>
    </location>
</feature>
<keyword evidence="2" id="KW-0805">Transcription regulation</keyword>
<evidence type="ECO:0000256" key="1">
    <source>
        <dbReference type="ARBA" id="ARBA00009437"/>
    </source>
</evidence>
<dbReference type="Gene3D" id="1.10.10.10">
    <property type="entry name" value="Winged helix-like DNA-binding domain superfamily/Winged helix DNA-binding domain"/>
    <property type="match status" value="1"/>
</dbReference>
<dbReference type="SUPFAM" id="SSF53850">
    <property type="entry name" value="Periplasmic binding protein-like II"/>
    <property type="match status" value="1"/>
</dbReference>
<keyword evidence="4" id="KW-0804">Transcription</keyword>
<dbReference type="FunFam" id="1.10.10.10:FF:000001">
    <property type="entry name" value="LysR family transcriptional regulator"/>
    <property type="match status" value="1"/>
</dbReference>
<dbReference type="PRINTS" id="PR00039">
    <property type="entry name" value="HTHLYSR"/>
</dbReference>
<gene>
    <name evidence="6" type="ORF">ICN82_12285</name>
</gene>
<dbReference type="EMBL" id="JACVXA010000036">
    <property type="protein sequence ID" value="MBE3638981.1"/>
    <property type="molecule type" value="Genomic_DNA"/>
</dbReference>
<dbReference type="PANTHER" id="PTHR30537:SF81">
    <property type="entry name" value="TRANSCRIPTIONAL REGULATOR-RELATED"/>
    <property type="match status" value="1"/>
</dbReference>
<dbReference type="PROSITE" id="PS50931">
    <property type="entry name" value="HTH_LYSR"/>
    <property type="match status" value="1"/>
</dbReference>
<name>A0A8J6ZA83_9RHOB</name>
<dbReference type="InterPro" id="IPR058163">
    <property type="entry name" value="LysR-type_TF_proteobact-type"/>
</dbReference>
<dbReference type="InterPro" id="IPR036388">
    <property type="entry name" value="WH-like_DNA-bd_sf"/>
</dbReference>
<dbReference type="GO" id="GO:0006351">
    <property type="term" value="P:DNA-templated transcription"/>
    <property type="evidence" value="ECO:0007669"/>
    <property type="project" value="TreeGrafter"/>
</dbReference>
<dbReference type="RefSeq" id="WP_193183176.1">
    <property type="nucleotide sequence ID" value="NZ_JACVXA010000036.1"/>
</dbReference>
<dbReference type="InterPro" id="IPR005119">
    <property type="entry name" value="LysR_subst-bd"/>
</dbReference>
<reference evidence="6" key="1">
    <citation type="submission" date="2020-09" db="EMBL/GenBank/DDBJ databases">
        <title>A novel bacterium of genus Mangrovicoccus, isolated from South China Sea.</title>
        <authorList>
            <person name="Huang H."/>
            <person name="Mo K."/>
            <person name="Hu Y."/>
        </authorList>
    </citation>
    <scope>NUCLEOTIDE SEQUENCE</scope>
    <source>
        <strain evidence="6">HB182678</strain>
    </source>
</reference>
<accession>A0A8J6ZA83</accession>